<dbReference type="PANTHER" id="PTHR46696:SF1">
    <property type="entry name" value="CYTOCHROME P450 YJIB-RELATED"/>
    <property type="match status" value="1"/>
</dbReference>
<evidence type="ECO:0000313" key="2">
    <source>
        <dbReference type="EMBL" id="PPK62562.1"/>
    </source>
</evidence>
<dbReference type="EMBL" id="PTIX01000034">
    <property type="protein sequence ID" value="PPK62562.1"/>
    <property type="molecule type" value="Genomic_DNA"/>
</dbReference>
<dbReference type="PROSITE" id="PS00086">
    <property type="entry name" value="CYTOCHROME_P450"/>
    <property type="match status" value="1"/>
</dbReference>
<organism evidence="2 3">
    <name type="scientific">Actinokineospora auranticolor</name>
    <dbReference type="NCBI Taxonomy" id="155976"/>
    <lineage>
        <taxon>Bacteria</taxon>
        <taxon>Bacillati</taxon>
        <taxon>Actinomycetota</taxon>
        <taxon>Actinomycetes</taxon>
        <taxon>Pseudonocardiales</taxon>
        <taxon>Pseudonocardiaceae</taxon>
        <taxon>Actinokineospora</taxon>
    </lineage>
</organism>
<evidence type="ECO:0000313" key="3">
    <source>
        <dbReference type="Proteomes" id="UP000239203"/>
    </source>
</evidence>
<accession>A0A2S6GCN3</accession>
<protein>
    <submittedName>
        <fullName evidence="2">Cytochrome P450</fullName>
    </submittedName>
</protein>
<reference evidence="2 3" key="1">
    <citation type="submission" date="2018-02" db="EMBL/GenBank/DDBJ databases">
        <title>Genomic Encyclopedia of Archaeal and Bacterial Type Strains, Phase II (KMG-II): from individual species to whole genera.</title>
        <authorList>
            <person name="Goeker M."/>
        </authorList>
    </citation>
    <scope>NUCLEOTIDE SEQUENCE [LARGE SCALE GENOMIC DNA]</scope>
    <source>
        <strain evidence="2 3">YU 961-1</strain>
    </source>
</reference>
<comment type="caution">
    <text evidence="2">The sequence shown here is derived from an EMBL/GenBank/DDBJ whole genome shotgun (WGS) entry which is preliminary data.</text>
</comment>
<name>A0A2S6GCN3_9PSEU</name>
<proteinExistence type="inferred from homology"/>
<dbReference type="InterPro" id="IPR036396">
    <property type="entry name" value="Cyt_P450_sf"/>
</dbReference>
<gene>
    <name evidence="2" type="ORF">CLV40_13424</name>
</gene>
<dbReference type="GO" id="GO:0005506">
    <property type="term" value="F:iron ion binding"/>
    <property type="evidence" value="ECO:0007669"/>
    <property type="project" value="InterPro"/>
</dbReference>
<dbReference type="SUPFAM" id="SSF48264">
    <property type="entry name" value="Cytochrome P450"/>
    <property type="match status" value="1"/>
</dbReference>
<comment type="similarity">
    <text evidence="1">Belongs to the cytochrome P450 family.</text>
</comment>
<dbReference type="GO" id="GO:0004497">
    <property type="term" value="F:monooxygenase activity"/>
    <property type="evidence" value="ECO:0007669"/>
    <property type="project" value="InterPro"/>
</dbReference>
<sequence length="368" mass="39195">MREAPYLGDVDLTAASVRGLEEPSPLRRVLRAAGPVVQVDAPAGGRVWVVTEDSVARELLVHPGVVKDPGSAPTAWDRVGAGLEPTAADHPSLTTLDGPAHAEARRAHAPMFTAARIQEYTDHIRSVARELLAALADEADLVADFSVRFPLTVVLDLLGVPRSKVDEAKAACGQLGLDQGDAIRRLLAVAGTAEGPGIAQQLRQRMPDDTPDDEVTYYVLAMLVAGQITTDRSVGFVVARHLSAPTDEPAAEFVRGVLRDHPAAPFGLWRFTTAEVDLGGVRVPAGAPILAHTDGINETTARDLTFGAGHHYCLGVHLAQLELTVLVEVLRADYPDARLLVPGSELRQVMPGTIQGARVETLPVRLRG</sequence>
<dbReference type="AlphaFoldDB" id="A0A2S6GCN3"/>
<dbReference type="Gene3D" id="1.10.630.10">
    <property type="entry name" value="Cytochrome P450"/>
    <property type="match status" value="1"/>
</dbReference>
<evidence type="ECO:0000256" key="1">
    <source>
        <dbReference type="ARBA" id="ARBA00010617"/>
    </source>
</evidence>
<dbReference type="InterPro" id="IPR017972">
    <property type="entry name" value="Cyt_P450_CS"/>
</dbReference>
<dbReference type="Proteomes" id="UP000239203">
    <property type="component" value="Unassembled WGS sequence"/>
</dbReference>
<dbReference type="PANTHER" id="PTHR46696">
    <property type="entry name" value="P450, PUTATIVE (EUROFUNG)-RELATED"/>
    <property type="match status" value="1"/>
</dbReference>
<keyword evidence="3" id="KW-1185">Reference proteome</keyword>
<dbReference type="GO" id="GO:0016705">
    <property type="term" value="F:oxidoreductase activity, acting on paired donors, with incorporation or reduction of molecular oxygen"/>
    <property type="evidence" value="ECO:0007669"/>
    <property type="project" value="InterPro"/>
</dbReference>
<dbReference type="OrthoDB" id="3962358at2"/>
<dbReference type="RefSeq" id="WP_104483158.1">
    <property type="nucleotide sequence ID" value="NZ_CP154825.1"/>
</dbReference>
<dbReference type="GO" id="GO:0020037">
    <property type="term" value="F:heme binding"/>
    <property type="evidence" value="ECO:0007669"/>
    <property type="project" value="InterPro"/>
</dbReference>